<comment type="caution">
    <text evidence="3">The sequence shown here is derived from an EMBL/GenBank/DDBJ whole genome shotgun (WGS) entry which is preliminary data.</text>
</comment>
<evidence type="ECO:0000313" key="4">
    <source>
        <dbReference type="Proteomes" id="UP001476282"/>
    </source>
</evidence>
<reference evidence="3 4" key="1">
    <citation type="submission" date="2024-02" db="EMBL/GenBank/DDBJ databases">
        <title>Haloferula sargassicola NBRC 104335.</title>
        <authorList>
            <person name="Ichikawa N."/>
            <person name="Katano-Makiyama Y."/>
            <person name="Hidaka K."/>
        </authorList>
    </citation>
    <scope>NUCLEOTIDE SEQUENCE [LARGE SCALE GENOMIC DNA]</scope>
    <source>
        <strain evidence="3 4">NBRC 104335</strain>
    </source>
</reference>
<dbReference type="Proteomes" id="UP001476282">
    <property type="component" value="Unassembled WGS sequence"/>
</dbReference>
<evidence type="ECO:0000313" key="3">
    <source>
        <dbReference type="EMBL" id="GAA5483425.1"/>
    </source>
</evidence>
<dbReference type="Gene3D" id="2.60.120.560">
    <property type="entry name" value="Exo-inulinase, domain 1"/>
    <property type="match status" value="1"/>
</dbReference>
<feature type="signal peptide" evidence="2">
    <location>
        <begin position="1"/>
        <end position="19"/>
    </location>
</feature>
<dbReference type="RefSeq" id="WP_353567532.1">
    <property type="nucleotide sequence ID" value="NZ_BAABRI010000014.1"/>
</dbReference>
<feature type="chain" id="PRO_5046028569" evidence="2">
    <location>
        <begin position="20"/>
        <end position="444"/>
    </location>
</feature>
<name>A0ABP9UPE0_9BACT</name>
<proteinExistence type="predicted"/>
<gene>
    <name evidence="3" type="ORF">Hsar01_02656</name>
</gene>
<protein>
    <submittedName>
        <fullName evidence="3">Uncharacterized protein</fullName>
    </submittedName>
</protein>
<evidence type="ECO:0000256" key="2">
    <source>
        <dbReference type="SAM" id="SignalP"/>
    </source>
</evidence>
<feature type="compositionally biased region" description="Acidic residues" evidence="1">
    <location>
        <begin position="435"/>
        <end position="444"/>
    </location>
</feature>
<dbReference type="EMBL" id="BAABRI010000014">
    <property type="protein sequence ID" value="GAA5483425.1"/>
    <property type="molecule type" value="Genomic_DNA"/>
</dbReference>
<keyword evidence="2" id="KW-0732">Signal</keyword>
<organism evidence="3 4">
    <name type="scientific">Haloferula sargassicola</name>
    <dbReference type="NCBI Taxonomy" id="490096"/>
    <lineage>
        <taxon>Bacteria</taxon>
        <taxon>Pseudomonadati</taxon>
        <taxon>Verrucomicrobiota</taxon>
        <taxon>Verrucomicrobiia</taxon>
        <taxon>Verrucomicrobiales</taxon>
        <taxon>Verrucomicrobiaceae</taxon>
        <taxon>Haloferula</taxon>
    </lineage>
</organism>
<sequence length="444" mass="48681">MTARALLLTTLLASGPLPADQVSLADGGGLTGEVAALDAASLTLRSPLAVEPLEIRLDRVREVLFPQSTTARISSHEARLELVNGDRMPCDVRSIGPETVAITTGYSDPLQVRRSSIQVMQLGIRPRRMIYQGPSEDDWNLSSAWKLEDGALVSQKPGAAVLKPGKLPASFSLEFELAWDGLPNLEVYLCSGTETPGRSKDNRYRLRVRNTRVELDRQSTGVNTFQPLGHAPIRLSDDPNHRATFEVRVDRANRKLQLLVNGEPALREMTDPVDAPEDSIVIFQSLNNDPGTLEVGPVMIRAWNPARERDSREERGDGEEDALIDIDGQRFSGQLIGTQEGGEGSVILFKSPHFPEPLEIPLDRVTTVFFRSPEESPPRSALLVGLPDAGLLSATGCVFEGDRARIDHPLLGRFTARRDALRALARRQSAKKADPDDEEASEEP</sequence>
<evidence type="ECO:0000256" key="1">
    <source>
        <dbReference type="SAM" id="MobiDB-lite"/>
    </source>
</evidence>
<accession>A0ABP9UPE0</accession>
<feature type="region of interest" description="Disordered" evidence="1">
    <location>
        <begin position="425"/>
        <end position="444"/>
    </location>
</feature>
<keyword evidence="4" id="KW-1185">Reference proteome</keyword>